<keyword evidence="2" id="KW-1185">Reference proteome</keyword>
<reference evidence="1 2" key="1">
    <citation type="journal article" date="2014" name="Curr. Biol.">
        <title>The genome of the clonal raider ant Cerapachys biroi.</title>
        <authorList>
            <person name="Oxley P.R."/>
            <person name="Ji L."/>
            <person name="Fetter-Pruneda I."/>
            <person name="McKenzie S.K."/>
            <person name="Li C."/>
            <person name="Hu H."/>
            <person name="Zhang G."/>
            <person name="Kronauer D.J."/>
        </authorList>
    </citation>
    <scope>NUCLEOTIDE SEQUENCE [LARGE SCALE GENOMIC DNA]</scope>
</reference>
<proteinExistence type="predicted"/>
<name>A0A026WDH9_OOCBI</name>
<accession>A0A026WDH9</accession>
<gene>
    <name evidence="1" type="ORF">X777_06833</name>
</gene>
<evidence type="ECO:0000313" key="1">
    <source>
        <dbReference type="EMBL" id="EZA53726.1"/>
    </source>
</evidence>
<dbReference type="Proteomes" id="UP000053097">
    <property type="component" value="Unassembled WGS sequence"/>
</dbReference>
<sequence>MHQPAPFIVLPGSIEFARRSPASGLYLDSGDSGMYLKRPVGWWIGPPKRRVACGAR</sequence>
<protein>
    <submittedName>
        <fullName evidence="1">Uncharacterized protein</fullName>
    </submittedName>
</protein>
<dbReference type="AlphaFoldDB" id="A0A026WDH9"/>
<organism evidence="1 2">
    <name type="scientific">Ooceraea biroi</name>
    <name type="common">Clonal raider ant</name>
    <name type="synonym">Cerapachys biroi</name>
    <dbReference type="NCBI Taxonomy" id="2015173"/>
    <lineage>
        <taxon>Eukaryota</taxon>
        <taxon>Metazoa</taxon>
        <taxon>Ecdysozoa</taxon>
        <taxon>Arthropoda</taxon>
        <taxon>Hexapoda</taxon>
        <taxon>Insecta</taxon>
        <taxon>Pterygota</taxon>
        <taxon>Neoptera</taxon>
        <taxon>Endopterygota</taxon>
        <taxon>Hymenoptera</taxon>
        <taxon>Apocrita</taxon>
        <taxon>Aculeata</taxon>
        <taxon>Formicoidea</taxon>
        <taxon>Formicidae</taxon>
        <taxon>Dorylinae</taxon>
        <taxon>Ooceraea</taxon>
    </lineage>
</organism>
<evidence type="ECO:0000313" key="2">
    <source>
        <dbReference type="Proteomes" id="UP000053097"/>
    </source>
</evidence>
<dbReference type="EMBL" id="KK107274">
    <property type="protein sequence ID" value="EZA53726.1"/>
    <property type="molecule type" value="Genomic_DNA"/>
</dbReference>